<gene>
    <name evidence="3" type="ORF">UO65_0575</name>
</gene>
<dbReference type="EMBL" id="AYXG01000024">
    <property type="protein sequence ID" value="EWC64048.1"/>
    <property type="molecule type" value="Genomic_DNA"/>
</dbReference>
<keyword evidence="2" id="KW-0812">Transmembrane</keyword>
<keyword evidence="2" id="KW-1133">Transmembrane helix</keyword>
<feature type="compositionally biased region" description="Basic residues" evidence="1">
    <location>
        <begin position="400"/>
        <end position="412"/>
    </location>
</feature>
<dbReference type="InterPro" id="IPR005625">
    <property type="entry name" value="PepSY-ass_TM"/>
</dbReference>
<feature type="transmembrane region" description="Helical" evidence="2">
    <location>
        <begin position="323"/>
        <end position="343"/>
    </location>
</feature>
<evidence type="ECO:0000313" key="3">
    <source>
        <dbReference type="EMBL" id="EWC64048.1"/>
    </source>
</evidence>
<dbReference type="AlphaFoldDB" id="W7IUJ8"/>
<feature type="transmembrane region" description="Helical" evidence="2">
    <location>
        <begin position="364"/>
        <end position="391"/>
    </location>
</feature>
<feature type="compositionally biased region" description="Basic and acidic residues" evidence="1">
    <location>
        <begin position="440"/>
        <end position="456"/>
    </location>
</feature>
<dbReference type="STRING" id="909613.UO65_0575"/>
<keyword evidence="4" id="KW-1185">Reference proteome</keyword>
<comment type="caution">
    <text evidence="3">The sequence shown here is derived from an EMBL/GenBank/DDBJ whole genome shotgun (WGS) entry which is preliminary data.</text>
</comment>
<dbReference type="Pfam" id="PF03929">
    <property type="entry name" value="PepSY_TM"/>
    <property type="match status" value="1"/>
</dbReference>
<dbReference type="PANTHER" id="PTHR34219">
    <property type="entry name" value="IRON-REGULATED INNER MEMBRANE PROTEIN-RELATED"/>
    <property type="match status" value="1"/>
</dbReference>
<organism evidence="3 4">
    <name type="scientific">Actinokineospora spheciospongiae</name>
    <dbReference type="NCBI Taxonomy" id="909613"/>
    <lineage>
        <taxon>Bacteria</taxon>
        <taxon>Bacillati</taxon>
        <taxon>Actinomycetota</taxon>
        <taxon>Actinomycetes</taxon>
        <taxon>Pseudonocardiales</taxon>
        <taxon>Pseudonocardiaceae</taxon>
        <taxon>Actinokineospora</taxon>
    </lineage>
</organism>
<keyword evidence="2" id="KW-0472">Membrane</keyword>
<dbReference type="Proteomes" id="UP000019277">
    <property type="component" value="Unassembled WGS sequence"/>
</dbReference>
<feature type="transmembrane region" description="Helical" evidence="2">
    <location>
        <begin position="180"/>
        <end position="200"/>
    </location>
</feature>
<evidence type="ECO:0000256" key="1">
    <source>
        <dbReference type="SAM" id="MobiDB-lite"/>
    </source>
</evidence>
<proteinExistence type="predicted"/>
<evidence type="ECO:0000313" key="4">
    <source>
        <dbReference type="Proteomes" id="UP000019277"/>
    </source>
</evidence>
<reference evidence="3 4" key="1">
    <citation type="journal article" date="2014" name="Genome Announc.">
        <title>Draft Genome Sequence of the Antitrypanosomally Active Sponge-Associated Bacterium Actinokineospora sp. Strain EG49.</title>
        <authorList>
            <person name="Harjes J."/>
            <person name="Ryu T."/>
            <person name="Abdelmohsen U.R."/>
            <person name="Moitinho-Silva L."/>
            <person name="Horn H."/>
            <person name="Ravasi T."/>
            <person name="Hentschel U."/>
        </authorList>
    </citation>
    <scope>NUCLEOTIDE SEQUENCE [LARGE SCALE GENOMIC DNA]</scope>
    <source>
        <strain evidence="3 4">EG49</strain>
    </source>
</reference>
<accession>W7IUJ8</accession>
<feature type="region of interest" description="Disordered" evidence="1">
    <location>
        <begin position="400"/>
        <end position="456"/>
    </location>
</feature>
<evidence type="ECO:0000256" key="2">
    <source>
        <dbReference type="SAM" id="Phobius"/>
    </source>
</evidence>
<feature type="transmembrane region" description="Helical" evidence="2">
    <location>
        <begin position="137"/>
        <end position="159"/>
    </location>
</feature>
<dbReference type="PANTHER" id="PTHR34219:SF1">
    <property type="entry name" value="PEPSY DOMAIN-CONTAINING PROTEIN"/>
    <property type="match status" value="1"/>
</dbReference>
<protein>
    <submittedName>
        <fullName evidence="3">Putative iron-regulated membrane protein</fullName>
    </submittedName>
</protein>
<sequence>MHYLAGLAIAPFLFLLALTGLCYACAPQLSDTLYANQLFVHDASREPVPVSTQVRAALAAHPQDSVRQVTVFEDPERTTQVVLADPGIPEPRALAVHVDPYTAVVTGDYPTVDGRAPVQAWLGQLHTNLHLGEPGRLYAEFAVSWLPAVMLFGVLLWALGPKKRRQRLKATNPKIRIRAWHGLLGVVVVVGLLVINFSGLTRTMTAGERVQTALGTKPGAVVHQDVVPGSPGPVDLDTIVRVAHDSGLTGDLTLTPPRAYDEPFKVAESSPGLPMRKGVVLIDQYRGVAVGVQHFADYSLAGQLRLLAVAAHHGLLFGVANQLLLIFLALAILAVLAMGYRMWRQRKPAPAPPRALAKLPRHVLVPLVLVCALLGWLLPVFGVTLVAFLLWDALREAGRKSRTHKPKRRRAAHALPKGQRSSPSLPVVTGTRRRTPATPHPERQDKKQDRRVSTPA</sequence>
<dbReference type="eggNOG" id="COG3182">
    <property type="taxonomic scope" value="Bacteria"/>
</dbReference>
<name>W7IUJ8_9PSEU</name>